<accession>A0A8R2B1X0</accession>
<proteinExistence type="predicted"/>
<evidence type="ECO:0000313" key="1">
    <source>
        <dbReference type="EnsemblMetazoa" id="XP_008178226.1"/>
    </source>
</evidence>
<protein>
    <recommendedName>
        <fullName evidence="3">MULE transposase domain-containing protein</fullName>
    </recommendedName>
</protein>
<dbReference type="KEGG" id="api:103307743"/>
<organism evidence="1 2">
    <name type="scientific">Acyrthosiphon pisum</name>
    <name type="common">Pea aphid</name>
    <dbReference type="NCBI Taxonomy" id="7029"/>
    <lineage>
        <taxon>Eukaryota</taxon>
        <taxon>Metazoa</taxon>
        <taxon>Ecdysozoa</taxon>
        <taxon>Arthropoda</taxon>
        <taxon>Hexapoda</taxon>
        <taxon>Insecta</taxon>
        <taxon>Pterygota</taxon>
        <taxon>Neoptera</taxon>
        <taxon>Paraneoptera</taxon>
        <taxon>Hemiptera</taxon>
        <taxon>Sternorrhyncha</taxon>
        <taxon>Aphidomorpha</taxon>
        <taxon>Aphidoidea</taxon>
        <taxon>Aphididae</taxon>
        <taxon>Macrosiphini</taxon>
        <taxon>Acyrthosiphon</taxon>
    </lineage>
</organism>
<sequence length="229" mass="26898">MWNYLKDLCLITTSKVLEIKYLHLDFEIGAHEAVRETFSGVTIFGCRFHLAQAWWRKNAYKEKNSEFGDWLKMFFGLPFLQHTEVEDGFIQLMSLCPNELYGHIFADYILKTYVEPDCLFPPVLWAKEPFQHPRTTNAAESFHRTFNRQFYCTRPPIYAVIQTLLETQEETSLKLNTIQQGTVQKASKAEEETIAKTIQSYRNYCQNKSSEELIKYLTHLGNLYRGIKL</sequence>
<keyword evidence="2" id="KW-1185">Reference proteome</keyword>
<name>A0A8R2B1X0_ACYPI</name>
<reference evidence="2" key="1">
    <citation type="submission" date="2010-06" db="EMBL/GenBank/DDBJ databases">
        <authorList>
            <person name="Jiang H."/>
            <person name="Abraham K."/>
            <person name="Ali S."/>
            <person name="Alsbrooks S.L."/>
            <person name="Anim B.N."/>
            <person name="Anosike U.S."/>
            <person name="Attaway T."/>
            <person name="Bandaranaike D.P."/>
            <person name="Battles P.K."/>
            <person name="Bell S.N."/>
            <person name="Bell A.V."/>
            <person name="Beltran B."/>
            <person name="Bickham C."/>
            <person name="Bustamante Y."/>
            <person name="Caleb T."/>
            <person name="Canada A."/>
            <person name="Cardenas V."/>
            <person name="Carter K."/>
            <person name="Chacko J."/>
            <person name="Chandrabose M.N."/>
            <person name="Chavez D."/>
            <person name="Chavez A."/>
            <person name="Chen L."/>
            <person name="Chu H.-S."/>
            <person name="Claassen K.J."/>
            <person name="Cockrell R."/>
            <person name="Collins M."/>
            <person name="Cooper J.A."/>
            <person name="Cree A."/>
            <person name="Curry S.M."/>
            <person name="Da Y."/>
            <person name="Dao M.D."/>
            <person name="Das B."/>
            <person name="Davila M.-L."/>
            <person name="Davy-Carroll L."/>
            <person name="Denson S."/>
            <person name="Dinh H."/>
            <person name="Ebong V.E."/>
            <person name="Edwards J.R."/>
            <person name="Egan A."/>
            <person name="El-Daye J."/>
            <person name="Escobedo L."/>
            <person name="Fernandez S."/>
            <person name="Fernando P.R."/>
            <person name="Flagg N."/>
            <person name="Forbes L.D."/>
            <person name="Fowler R.G."/>
            <person name="Fu Q."/>
            <person name="Gabisi R.A."/>
            <person name="Ganer J."/>
            <person name="Garbino Pronczuk A."/>
            <person name="Garcia R.M."/>
            <person name="Garner T."/>
            <person name="Garrett T.E."/>
            <person name="Gonzalez D.A."/>
            <person name="Hamid H."/>
            <person name="Hawkins E.S."/>
            <person name="Hirani K."/>
            <person name="Hogues M.E."/>
            <person name="Hollins B."/>
            <person name="Hsiao C.-H."/>
            <person name="Jabil R."/>
            <person name="James M.L."/>
            <person name="Jhangiani S.N."/>
            <person name="Johnson B."/>
            <person name="Johnson Q."/>
            <person name="Joshi V."/>
            <person name="Kalu J.B."/>
            <person name="Kam C."/>
            <person name="Kashfia A."/>
            <person name="Keebler J."/>
            <person name="Kisamo H."/>
            <person name="Kovar C.L."/>
            <person name="Lago L.A."/>
            <person name="Lai C.-Y."/>
            <person name="Laidlaw J."/>
            <person name="Lara F."/>
            <person name="Le T.-K."/>
            <person name="Lee S.L."/>
            <person name="Legall F.H."/>
            <person name="Lemon S.J."/>
            <person name="Lewis L.R."/>
            <person name="Li B."/>
            <person name="Liu Y."/>
            <person name="Liu Y.-S."/>
            <person name="Lopez J."/>
            <person name="Lozado R.J."/>
            <person name="Lu J."/>
            <person name="Madu R.C."/>
            <person name="Maheshwari M."/>
            <person name="Maheshwari R."/>
            <person name="Malloy K."/>
            <person name="Martinez E."/>
            <person name="Mathew T."/>
            <person name="Mercado I.C."/>
            <person name="Mercado C."/>
            <person name="Meyer B."/>
            <person name="Montgomery K."/>
            <person name="Morgan M.B."/>
            <person name="Munidasa M."/>
            <person name="Nazareth L.V."/>
            <person name="Nelson J."/>
            <person name="Ng B.M."/>
            <person name="Nguyen N.B."/>
            <person name="Nguyen P.Q."/>
            <person name="Nguyen T."/>
            <person name="Obregon M."/>
            <person name="Okwuonu G.O."/>
            <person name="Onwere C.G."/>
            <person name="Orozco G."/>
            <person name="Parra A."/>
            <person name="Patel S."/>
            <person name="Patil S."/>
            <person name="Perez A."/>
            <person name="Perez Y."/>
            <person name="Pham C."/>
            <person name="Primus E.L."/>
            <person name="Pu L.-L."/>
            <person name="Puazo M."/>
            <person name="Qin X."/>
            <person name="Quiroz J.B."/>
            <person name="Reese J."/>
            <person name="Richards S."/>
            <person name="Rives C.M."/>
            <person name="Robberts R."/>
            <person name="Ruiz S.J."/>
            <person name="Ruiz M.J."/>
            <person name="Santibanez J."/>
            <person name="Schneider B.W."/>
            <person name="Sisson I."/>
            <person name="Smith M."/>
            <person name="Sodergren E."/>
            <person name="Song X.-Z."/>
            <person name="Song B.B."/>
            <person name="Summersgill H."/>
            <person name="Thelus R."/>
            <person name="Thornton R.D."/>
            <person name="Trejos Z.Y."/>
            <person name="Usmani K."/>
            <person name="Vattathil S."/>
            <person name="Villasana D."/>
            <person name="Walker D.L."/>
            <person name="Wang S."/>
            <person name="Wang K."/>
            <person name="White C.S."/>
            <person name="Williams A.C."/>
            <person name="Williamson J."/>
            <person name="Wilson K."/>
            <person name="Woghiren I.O."/>
            <person name="Woodworth J.R."/>
            <person name="Worley K.C."/>
            <person name="Wright R.A."/>
            <person name="Wu W."/>
            <person name="Young L."/>
            <person name="Zhang L."/>
            <person name="Zhang J."/>
            <person name="Zhu Y."/>
            <person name="Muzny D.M."/>
            <person name="Weinstock G."/>
            <person name="Gibbs R.A."/>
        </authorList>
    </citation>
    <scope>NUCLEOTIDE SEQUENCE [LARGE SCALE GENOMIC DNA]</scope>
    <source>
        <strain evidence="2">LSR1</strain>
    </source>
</reference>
<dbReference type="RefSeq" id="XP_008178226.1">
    <property type="nucleotide sequence ID" value="XM_008180004.1"/>
</dbReference>
<dbReference type="AlphaFoldDB" id="A0A8R2B1X0"/>
<evidence type="ECO:0008006" key="3">
    <source>
        <dbReference type="Google" id="ProtNLM"/>
    </source>
</evidence>
<dbReference type="GeneID" id="103307743"/>
<evidence type="ECO:0000313" key="2">
    <source>
        <dbReference type="Proteomes" id="UP000007819"/>
    </source>
</evidence>
<dbReference type="EnsemblMetazoa" id="XM_008180004.1">
    <property type="protein sequence ID" value="XP_008178226.1"/>
    <property type="gene ID" value="LOC103307743"/>
</dbReference>
<reference evidence="1" key="2">
    <citation type="submission" date="2022-06" db="UniProtKB">
        <authorList>
            <consortium name="EnsemblMetazoa"/>
        </authorList>
    </citation>
    <scope>IDENTIFICATION</scope>
</reference>
<dbReference type="OrthoDB" id="6618499at2759"/>
<dbReference type="Proteomes" id="UP000007819">
    <property type="component" value="Unassembled WGS sequence"/>
</dbReference>